<gene>
    <name evidence="16" type="primary">CLEC12A</name>
</gene>
<evidence type="ECO:0000256" key="7">
    <source>
        <dbReference type="ARBA" id="ARBA00022989"/>
    </source>
</evidence>
<reference evidence="16" key="1">
    <citation type="submission" date="2025-08" db="UniProtKB">
        <authorList>
            <consortium name="RefSeq"/>
        </authorList>
    </citation>
    <scope>IDENTIFICATION</scope>
</reference>
<keyword evidence="11" id="KW-0325">Glycoprotein</keyword>
<dbReference type="SMART" id="SM00034">
    <property type="entry name" value="CLECT"/>
    <property type="match status" value="1"/>
</dbReference>
<dbReference type="InterPro" id="IPR001304">
    <property type="entry name" value="C-type_lectin-like"/>
</dbReference>
<dbReference type="GO" id="GO:0005886">
    <property type="term" value="C:plasma membrane"/>
    <property type="evidence" value="ECO:0007669"/>
    <property type="project" value="UniProtKB-SubCell"/>
</dbReference>
<dbReference type="CDD" id="cd03593">
    <property type="entry name" value="CLECT_NK_receptors_like"/>
    <property type="match status" value="1"/>
</dbReference>
<evidence type="ECO:0000256" key="13">
    <source>
        <dbReference type="SAM" id="Phobius"/>
    </source>
</evidence>
<protein>
    <submittedName>
        <fullName evidence="16">C-type lectin domain family 12 member A</fullName>
    </submittedName>
</protein>
<dbReference type="PANTHER" id="PTHR47647">
    <property type="entry name" value="C-TYPE LECTIN DOMAIN FAMILY 12 MEMBER B"/>
    <property type="match status" value="1"/>
</dbReference>
<evidence type="ECO:0000259" key="14">
    <source>
        <dbReference type="PROSITE" id="PS50041"/>
    </source>
</evidence>
<evidence type="ECO:0000256" key="2">
    <source>
        <dbReference type="ARBA" id="ARBA00022475"/>
    </source>
</evidence>
<evidence type="ECO:0000256" key="5">
    <source>
        <dbReference type="ARBA" id="ARBA00022734"/>
    </source>
</evidence>
<evidence type="ECO:0000256" key="3">
    <source>
        <dbReference type="ARBA" id="ARBA00022553"/>
    </source>
</evidence>
<evidence type="ECO:0000313" key="16">
    <source>
        <dbReference type="RefSeq" id="XP_016040518.1"/>
    </source>
</evidence>
<keyword evidence="3" id="KW-0597">Phosphoprotein</keyword>
<keyword evidence="10" id="KW-0675">Receptor</keyword>
<sequence>MSEEVTYADLKFPDSLKTENIEAFENFEIKETPVTSDVSHHRVLALTVLCSLLLIGLGILGSMFYVTSKKQMEKLDELQNVNEELQGNLSQLLMDNMNNSMKINNLSHTLQEITTKFCHELYRKNKDHKCKPCPEKWLWHENSCYLLTTTMKSWQESKMECSAQNASLLKINNKSISNYIKSKKLYNFWLGLSPRYSSMSDKNLDSLIDSPDWNINKTNKSNDKLYCGYLYGYNVYYSHCKTEIYSICMQLAGPVKIANTLSEVPDERA</sequence>
<dbReference type="GO" id="GO:0030246">
    <property type="term" value="F:carbohydrate binding"/>
    <property type="evidence" value="ECO:0007669"/>
    <property type="project" value="UniProtKB-KW"/>
</dbReference>
<dbReference type="FunCoup" id="A0A1S3W247">
    <property type="interactions" value="97"/>
</dbReference>
<dbReference type="PROSITE" id="PS50041">
    <property type="entry name" value="C_TYPE_LECTIN_2"/>
    <property type="match status" value="1"/>
</dbReference>
<evidence type="ECO:0000256" key="4">
    <source>
        <dbReference type="ARBA" id="ARBA00022692"/>
    </source>
</evidence>
<comment type="subcellular location">
    <subcellularLocation>
        <location evidence="1">Cell membrane</location>
        <topology evidence="1">Single-pass type II membrane protein</topology>
    </subcellularLocation>
</comment>
<keyword evidence="6" id="KW-0735">Signal-anchor</keyword>
<dbReference type="SUPFAM" id="SSF56436">
    <property type="entry name" value="C-type lectin-like"/>
    <property type="match status" value="1"/>
</dbReference>
<keyword evidence="9" id="KW-1015">Disulfide bond</keyword>
<dbReference type="Gene3D" id="3.10.100.10">
    <property type="entry name" value="Mannose-Binding Protein A, subunit A"/>
    <property type="match status" value="1"/>
</dbReference>
<dbReference type="eggNOG" id="KOG4297">
    <property type="taxonomic scope" value="Eukaryota"/>
</dbReference>
<keyword evidence="8 13" id="KW-0472">Membrane</keyword>
<dbReference type="Proteomes" id="UP001652624">
    <property type="component" value="Chromosome 7"/>
</dbReference>
<dbReference type="OrthoDB" id="10059571at2759"/>
<dbReference type="STRING" id="9365.ENSEEUP00000002095"/>
<dbReference type="InterPro" id="IPR016187">
    <property type="entry name" value="CTDL_fold"/>
</dbReference>
<evidence type="ECO:0000256" key="9">
    <source>
        <dbReference type="ARBA" id="ARBA00023157"/>
    </source>
</evidence>
<keyword evidence="7 13" id="KW-1133">Transmembrane helix</keyword>
<keyword evidence="2" id="KW-1003">Cell membrane</keyword>
<dbReference type="InterPro" id="IPR042916">
    <property type="entry name" value="CLEC12A/B"/>
</dbReference>
<feature type="domain" description="C-type lectin" evidence="14">
    <location>
        <begin position="140"/>
        <end position="249"/>
    </location>
</feature>
<dbReference type="CTD" id="160364"/>
<feature type="transmembrane region" description="Helical" evidence="13">
    <location>
        <begin position="43"/>
        <end position="66"/>
    </location>
</feature>
<evidence type="ECO:0000313" key="15">
    <source>
        <dbReference type="Proteomes" id="UP001652624"/>
    </source>
</evidence>
<dbReference type="InterPro" id="IPR016186">
    <property type="entry name" value="C-type_lectin-like/link_sf"/>
</dbReference>
<evidence type="ECO:0000256" key="10">
    <source>
        <dbReference type="ARBA" id="ARBA00023170"/>
    </source>
</evidence>
<evidence type="ECO:0000256" key="12">
    <source>
        <dbReference type="SAM" id="Coils"/>
    </source>
</evidence>
<accession>A0A1S3W247</accession>
<keyword evidence="5" id="KW-0430">Lectin</keyword>
<dbReference type="RefSeq" id="XP_016040518.1">
    <property type="nucleotide sequence ID" value="XM_016185032.2"/>
</dbReference>
<keyword evidence="15" id="KW-1185">Reference proteome</keyword>
<evidence type="ECO:0000256" key="1">
    <source>
        <dbReference type="ARBA" id="ARBA00004401"/>
    </source>
</evidence>
<dbReference type="InterPro" id="IPR033992">
    <property type="entry name" value="NKR-like_CTLD"/>
</dbReference>
<dbReference type="Pfam" id="PF00059">
    <property type="entry name" value="Lectin_C"/>
    <property type="match status" value="1"/>
</dbReference>
<evidence type="ECO:0000256" key="11">
    <source>
        <dbReference type="ARBA" id="ARBA00023180"/>
    </source>
</evidence>
<keyword evidence="12" id="KW-0175">Coiled coil</keyword>
<dbReference type="GO" id="GO:0030545">
    <property type="term" value="F:signaling receptor regulator activity"/>
    <property type="evidence" value="ECO:0007669"/>
    <property type="project" value="InterPro"/>
</dbReference>
<dbReference type="GeneID" id="103107065"/>
<evidence type="ECO:0000256" key="8">
    <source>
        <dbReference type="ARBA" id="ARBA00023136"/>
    </source>
</evidence>
<keyword evidence="4 13" id="KW-0812">Transmembrane</keyword>
<name>A0A1S3W247_ERIEU</name>
<organism evidence="15 16">
    <name type="scientific">Erinaceus europaeus</name>
    <name type="common">Western European hedgehog</name>
    <dbReference type="NCBI Taxonomy" id="9365"/>
    <lineage>
        <taxon>Eukaryota</taxon>
        <taxon>Metazoa</taxon>
        <taxon>Chordata</taxon>
        <taxon>Craniata</taxon>
        <taxon>Vertebrata</taxon>
        <taxon>Euteleostomi</taxon>
        <taxon>Mammalia</taxon>
        <taxon>Eutheria</taxon>
        <taxon>Laurasiatheria</taxon>
        <taxon>Eulipotyphla</taxon>
        <taxon>Erinaceidae</taxon>
        <taxon>Erinaceinae</taxon>
        <taxon>Erinaceus</taxon>
    </lineage>
</organism>
<evidence type="ECO:0000256" key="6">
    <source>
        <dbReference type="ARBA" id="ARBA00022968"/>
    </source>
</evidence>
<dbReference type="PANTHER" id="PTHR47647:SF2">
    <property type="entry name" value="C-TYPE LECTIN DOMAIN FAMILY 12 MEMBER A"/>
    <property type="match status" value="1"/>
</dbReference>
<proteinExistence type="predicted"/>
<dbReference type="InParanoid" id="A0A1S3W247"/>
<feature type="coiled-coil region" evidence="12">
    <location>
        <begin position="68"/>
        <end position="95"/>
    </location>
</feature>
<dbReference type="AlphaFoldDB" id="A0A1S3W247"/>